<name>A0A7T8HME0_CALRO</name>
<dbReference type="EMBL" id="CP045892">
    <property type="protein sequence ID" value="QQP52612.1"/>
    <property type="molecule type" value="Genomic_DNA"/>
</dbReference>
<dbReference type="AlphaFoldDB" id="A0A7T8HME0"/>
<gene>
    <name evidence="1" type="ORF">FKW44_004814</name>
</gene>
<sequence length="57" mass="6385">SEPHVLWNIVHSGEKGVKQVLAISGDSKKKLLQPWASYLRNKYLPLLSPPLGVSKLY</sequence>
<keyword evidence="2" id="KW-1185">Reference proteome</keyword>
<feature type="non-terminal residue" evidence="1">
    <location>
        <position position="1"/>
    </location>
</feature>
<evidence type="ECO:0000313" key="2">
    <source>
        <dbReference type="Proteomes" id="UP000595437"/>
    </source>
</evidence>
<protein>
    <submittedName>
        <fullName evidence="1">Uncharacterized protein</fullName>
    </submittedName>
</protein>
<reference evidence="2" key="1">
    <citation type="submission" date="2021-01" db="EMBL/GenBank/DDBJ databases">
        <title>Caligus Genome Assembly.</title>
        <authorList>
            <person name="Gallardo-Escarate C."/>
        </authorList>
    </citation>
    <scope>NUCLEOTIDE SEQUENCE [LARGE SCALE GENOMIC DNA]</scope>
</reference>
<organism evidence="1 2">
    <name type="scientific">Caligus rogercresseyi</name>
    <name type="common">Sea louse</name>
    <dbReference type="NCBI Taxonomy" id="217165"/>
    <lineage>
        <taxon>Eukaryota</taxon>
        <taxon>Metazoa</taxon>
        <taxon>Ecdysozoa</taxon>
        <taxon>Arthropoda</taxon>
        <taxon>Crustacea</taxon>
        <taxon>Multicrustacea</taxon>
        <taxon>Hexanauplia</taxon>
        <taxon>Copepoda</taxon>
        <taxon>Siphonostomatoida</taxon>
        <taxon>Caligidae</taxon>
        <taxon>Caligus</taxon>
    </lineage>
</organism>
<evidence type="ECO:0000313" key="1">
    <source>
        <dbReference type="EMBL" id="QQP52612.1"/>
    </source>
</evidence>
<dbReference type="Proteomes" id="UP000595437">
    <property type="component" value="Chromosome 3"/>
</dbReference>
<accession>A0A7T8HME0</accession>
<proteinExistence type="predicted"/>